<dbReference type="PROSITE" id="PS51257">
    <property type="entry name" value="PROKAR_LIPOPROTEIN"/>
    <property type="match status" value="1"/>
</dbReference>
<organism evidence="3 4">
    <name type="scientific">Sebaldella termitidis (strain ATCC 33386 / NCTC 11300)</name>
    <dbReference type="NCBI Taxonomy" id="526218"/>
    <lineage>
        <taxon>Bacteria</taxon>
        <taxon>Fusobacteriati</taxon>
        <taxon>Fusobacteriota</taxon>
        <taxon>Fusobacteriia</taxon>
        <taxon>Fusobacteriales</taxon>
        <taxon>Leptotrichiaceae</taxon>
        <taxon>Sebaldella</taxon>
    </lineage>
</organism>
<evidence type="ECO:0000313" key="4">
    <source>
        <dbReference type="Proteomes" id="UP000000845"/>
    </source>
</evidence>
<name>D1AK04_SEBTE</name>
<dbReference type="PANTHER" id="PTHR31528:SF3">
    <property type="entry name" value="THIAMINE BIOSYNTHESIS PROTEIN HI_0357-RELATED"/>
    <property type="match status" value="1"/>
</dbReference>
<gene>
    <name evidence="3" type="ordered locus">Sterm_2065</name>
</gene>
<dbReference type="HOGENOM" id="CLU_028871_6_0_0"/>
<dbReference type="GO" id="GO:0009228">
    <property type="term" value="P:thiamine biosynthetic process"/>
    <property type="evidence" value="ECO:0007669"/>
    <property type="project" value="InterPro"/>
</dbReference>
<dbReference type="Proteomes" id="UP000000845">
    <property type="component" value="Chromosome"/>
</dbReference>
<reference evidence="4" key="1">
    <citation type="submission" date="2009-09" db="EMBL/GenBank/DDBJ databases">
        <title>The complete chromosome of Sebaldella termitidis ATCC 33386.</title>
        <authorList>
            <consortium name="US DOE Joint Genome Institute (JGI-PGF)"/>
            <person name="Lucas S."/>
            <person name="Copeland A."/>
            <person name="Lapidus A."/>
            <person name="Glavina del Rio T."/>
            <person name="Dalin E."/>
            <person name="Tice H."/>
            <person name="Bruce D."/>
            <person name="Goodwin L."/>
            <person name="Pitluck S."/>
            <person name="Kyrpides N."/>
            <person name="Mavromatis K."/>
            <person name="Ivanova N."/>
            <person name="Mikhailova N."/>
            <person name="Sims D."/>
            <person name="Meincke L."/>
            <person name="Brettin T."/>
            <person name="Detter J.C."/>
            <person name="Han C."/>
            <person name="Larimer F."/>
            <person name="Land M."/>
            <person name="Hauser L."/>
            <person name="Markowitz V."/>
            <person name="Cheng J.F."/>
            <person name="Hugenholtz P."/>
            <person name="Woyke T."/>
            <person name="Wu D."/>
            <person name="Eisen J.A."/>
        </authorList>
    </citation>
    <scope>NUCLEOTIDE SEQUENCE [LARGE SCALE GENOMIC DNA]</scope>
    <source>
        <strain evidence="4">ATCC 33386 / NCTC 11300</strain>
    </source>
</reference>
<dbReference type="Gene3D" id="3.40.190.10">
    <property type="entry name" value="Periplasmic binding protein-like II"/>
    <property type="match status" value="2"/>
</dbReference>
<proteinExistence type="predicted"/>
<feature type="domain" description="SsuA/THI5-like" evidence="2">
    <location>
        <begin position="41"/>
        <end position="254"/>
    </location>
</feature>
<dbReference type="InterPro" id="IPR027939">
    <property type="entry name" value="NMT1/THI5"/>
</dbReference>
<sequence>MKKILILIFLTILAVSCKDSAKNAKGGEKIKITVVLDWTPNTNHTGIYVAKDLGYYEEEGLDVTIIQPGNGTSDQLVASGKAQFGISYQESVTLARLQDIPVVSIAAVIQHNTSGFYAKEDKGIKTPRDFENKRYGGWGSPIEKATLKALMDKDGGDVEKVKIITSGDTDFFASSENSIDFAWGFEAWTGMEAKVRNIPVNYIKLSDYNKNLDYYTPVIITNEKMISQNSDIVKKFMQATKKGYQYSWENPDQAANILLKSAPELNKDLVMESQKFLAKEYKSDAAYWGEQKPEVWENYMNWLYDNKLIDKKTDILKAFTNDFVKEQ</sequence>
<dbReference type="SMR" id="D1AK04"/>
<dbReference type="EMBL" id="CP001739">
    <property type="protein sequence ID" value="ACZ08920.1"/>
    <property type="molecule type" value="Genomic_DNA"/>
</dbReference>
<dbReference type="PANTHER" id="PTHR31528">
    <property type="entry name" value="4-AMINO-5-HYDROXYMETHYL-2-METHYLPYRIMIDINE PHOSPHATE SYNTHASE THI11-RELATED"/>
    <property type="match status" value="1"/>
</dbReference>
<dbReference type="AlphaFoldDB" id="D1AK04"/>
<dbReference type="InterPro" id="IPR015168">
    <property type="entry name" value="SsuA/THI5"/>
</dbReference>
<dbReference type="eggNOG" id="COG0715">
    <property type="taxonomic scope" value="Bacteria"/>
</dbReference>
<feature type="signal peptide" evidence="1">
    <location>
        <begin position="1"/>
        <end position="21"/>
    </location>
</feature>
<evidence type="ECO:0000313" key="3">
    <source>
        <dbReference type="EMBL" id="ACZ08920.1"/>
    </source>
</evidence>
<evidence type="ECO:0000256" key="1">
    <source>
        <dbReference type="SAM" id="SignalP"/>
    </source>
</evidence>
<dbReference type="SUPFAM" id="SSF53850">
    <property type="entry name" value="Periplasmic binding protein-like II"/>
    <property type="match status" value="1"/>
</dbReference>
<reference evidence="3 4" key="2">
    <citation type="journal article" date="2010" name="Stand. Genomic Sci.">
        <title>Complete genome sequence of Sebaldella termitidis type strain (NCTC 11300).</title>
        <authorList>
            <person name="Harmon-Smith M."/>
            <person name="Celia L."/>
            <person name="Chertkov O."/>
            <person name="Lapidus A."/>
            <person name="Copeland A."/>
            <person name="Glavina Del Rio T."/>
            <person name="Nolan M."/>
            <person name="Lucas S."/>
            <person name="Tice H."/>
            <person name="Cheng J.F."/>
            <person name="Han C."/>
            <person name="Detter J.C."/>
            <person name="Bruce D."/>
            <person name="Goodwin L."/>
            <person name="Pitluck S."/>
            <person name="Pati A."/>
            <person name="Liolios K."/>
            <person name="Ivanova N."/>
            <person name="Mavromatis K."/>
            <person name="Mikhailova N."/>
            <person name="Chen A."/>
            <person name="Palaniappan K."/>
            <person name="Land M."/>
            <person name="Hauser L."/>
            <person name="Chang Y.J."/>
            <person name="Jeffries C.D."/>
            <person name="Brettin T."/>
            <person name="Goker M."/>
            <person name="Beck B."/>
            <person name="Bristow J."/>
            <person name="Eisen J.A."/>
            <person name="Markowitz V."/>
            <person name="Hugenholtz P."/>
            <person name="Kyrpides N.C."/>
            <person name="Klenk H.P."/>
            <person name="Chen F."/>
        </authorList>
    </citation>
    <scope>NUCLEOTIDE SEQUENCE [LARGE SCALE GENOMIC DNA]</scope>
    <source>
        <strain evidence="4">ATCC 33386 / NCTC 11300</strain>
    </source>
</reference>
<dbReference type="RefSeq" id="WP_012861514.1">
    <property type="nucleotide sequence ID" value="NC_013517.1"/>
</dbReference>
<protein>
    <submittedName>
        <fullName evidence="3">NMT1/THI5 like domain protein</fullName>
    </submittedName>
</protein>
<keyword evidence="4" id="KW-1185">Reference proteome</keyword>
<accession>D1AK04</accession>
<keyword evidence="1" id="KW-0732">Signal</keyword>
<dbReference type="STRING" id="526218.Sterm_2065"/>
<evidence type="ECO:0000259" key="2">
    <source>
        <dbReference type="Pfam" id="PF09084"/>
    </source>
</evidence>
<dbReference type="Pfam" id="PF09084">
    <property type="entry name" value="NMT1"/>
    <property type="match status" value="1"/>
</dbReference>
<feature type="chain" id="PRO_5003020219" evidence="1">
    <location>
        <begin position="22"/>
        <end position="327"/>
    </location>
</feature>
<dbReference type="KEGG" id="str:Sterm_2065"/>